<sequence length="459" mass="47263">MSCAWRRAGAAVLSGFVLVVPLAAGPPAAAAPLPAADGRGWIEEDLGRAEAVGAQPAGGGLRAAREPAPGASLRTAAAPAPAAVAVFGSHGLTRPARAVDVRAEATAGAVLLEARGVRADGMWTEWRSAGPAEVPAGAARSGEEVGGRIRLPEPVGRVQVRVGFGAAEPGGAAAVLESVRLRPVQRTAPDAPDAPASPPATDRGPGTAESPEAEAERPASGRPFSARVFATRIGHVGGTTANGHRVRENDHFVALPSRRGLSERGGGDYTVRVCAEDGERRCAYAPVWDVGPWNTRDDHWNAEREEWRDLARGLPQAQAAYEDGHNGGRDGFGREVTNPAGIDLADGTFRDGLRLPTNAWVRVDYLWTAEYAHPAAVTAAPETQPVPVRSGPGMSHAERGVAAHAAAVDVACQVPGDEVTGPQGASDVWFRIGPGDYIPAANVSGGDSAPACREGEAGP</sequence>
<accession>A0A853BQR5</accession>
<keyword evidence="4" id="KW-1185">Reference proteome</keyword>
<keyword evidence="2" id="KW-0732">Signal</keyword>
<evidence type="ECO:0000313" key="4">
    <source>
        <dbReference type="Proteomes" id="UP000575985"/>
    </source>
</evidence>
<feature type="signal peptide" evidence="2">
    <location>
        <begin position="1"/>
        <end position="30"/>
    </location>
</feature>
<evidence type="ECO:0008006" key="5">
    <source>
        <dbReference type="Google" id="ProtNLM"/>
    </source>
</evidence>
<dbReference type="Proteomes" id="UP000575985">
    <property type="component" value="Unassembled WGS sequence"/>
</dbReference>
<dbReference type="EMBL" id="JACCFO010000001">
    <property type="protein sequence ID" value="NYI97758.1"/>
    <property type="molecule type" value="Genomic_DNA"/>
</dbReference>
<dbReference type="RefSeq" id="WP_179769045.1">
    <property type="nucleotide sequence ID" value="NZ_JACCFO010000001.1"/>
</dbReference>
<gene>
    <name evidence="3" type="ORF">HNR12_004035</name>
</gene>
<protein>
    <recommendedName>
        <fullName evidence="5">Secreted protein</fullName>
    </recommendedName>
</protein>
<comment type="caution">
    <text evidence="3">The sequence shown here is derived from an EMBL/GenBank/DDBJ whole genome shotgun (WGS) entry which is preliminary data.</text>
</comment>
<evidence type="ECO:0000256" key="1">
    <source>
        <dbReference type="SAM" id="MobiDB-lite"/>
    </source>
</evidence>
<dbReference type="AlphaFoldDB" id="A0A853BQR5"/>
<organism evidence="3 4">
    <name type="scientific">Streptomonospora nanhaiensis</name>
    <dbReference type="NCBI Taxonomy" id="1323731"/>
    <lineage>
        <taxon>Bacteria</taxon>
        <taxon>Bacillati</taxon>
        <taxon>Actinomycetota</taxon>
        <taxon>Actinomycetes</taxon>
        <taxon>Streptosporangiales</taxon>
        <taxon>Nocardiopsidaceae</taxon>
        <taxon>Streptomonospora</taxon>
    </lineage>
</organism>
<reference evidence="3 4" key="1">
    <citation type="submission" date="2020-07" db="EMBL/GenBank/DDBJ databases">
        <title>Sequencing the genomes of 1000 actinobacteria strains.</title>
        <authorList>
            <person name="Klenk H.-P."/>
        </authorList>
    </citation>
    <scope>NUCLEOTIDE SEQUENCE [LARGE SCALE GENOMIC DNA]</scope>
    <source>
        <strain evidence="3 4">DSM 45927</strain>
    </source>
</reference>
<feature type="chain" id="PRO_5032686687" description="Secreted protein" evidence="2">
    <location>
        <begin position="31"/>
        <end position="459"/>
    </location>
</feature>
<evidence type="ECO:0000256" key="2">
    <source>
        <dbReference type="SAM" id="SignalP"/>
    </source>
</evidence>
<name>A0A853BQR5_9ACTN</name>
<proteinExistence type="predicted"/>
<feature type="region of interest" description="Disordered" evidence="1">
    <location>
        <begin position="186"/>
        <end position="223"/>
    </location>
</feature>
<evidence type="ECO:0000313" key="3">
    <source>
        <dbReference type="EMBL" id="NYI97758.1"/>
    </source>
</evidence>